<dbReference type="Pfam" id="PF07627">
    <property type="entry name" value="PSCyt3"/>
    <property type="match status" value="1"/>
</dbReference>
<keyword evidence="1" id="KW-0732">Signal</keyword>
<dbReference type="Pfam" id="PF07635">
    <property type="entry name" value="PSCyt1"/>
    <property type="match status" value="1"/>
</dbReference>
<accession>A0A517YGG6</accession>
<sequence length="823" mass="92918" precursor="true">MKLTSTILVLLLIASGVSASRADAAIPDKVQTLLVKFCGECHGAETREAGVRLDTLSSLEKAPLLDVLNKAESQLFFRMMPPEDVPQPTLEERHLLFTWVQGELRKHKASGLDQKARAPEAGNWVDHRSLFDGSVKEKPFSPARRWLVSPQIFQHRVFDVFDFDARARESNKHGLRGVSSPVNLPEHSGVRDYDLATLNGGHLLTMLGNAEWISKKQIRAARVKNGELKADEFENKSDRFSPVTPPTFEAVILKKSPPTEDEIQAAIVTQFERVLRRPPTTIELMRYIDLTSSAIQIAGNTEGLRQMLQAVLLESEFLYRLEFGDGPADEFGRQKLTPHEASFAIAYALGDRGPDAALTAAAREGRLASKPDYEREVRRMLADKTYNKGSIDPALSIEHHGEYYSSSHPKIIRFFREFFGYPMAVRVFKDIQRSDGIYRVPDRGTFGTPGFLVVEADRLVANVVEADRNVFETLLTTDRFFMYHNLDNEKGAKLIAGWQKVYETLKDTDWRNNPDQVAKDHEALLKEYVAPNGIKGKGRGVHETDLYRLMNLFEDTFGRGGRPFTTFPWAHGNRLWHSPMYNLPKTPVEGSYGKESVFDYNPIQPFPMPNRRGILTHPAWLIAHSANTATDPVRRGKWIREKLLAGSVPDVPITVDAKIPDDPHKTLGERLSVVTNKQECWKCHVRMNPLGIPFEMYDDFGRFRTEESLEHPDNIVAKSKIKYGSDTYKTAPFSTSGNITGTGEPNVDGEVTDAFELIDRLAKSERVRQSIIRHAFRFYMGRNELLSDSQTLIEADQAYVQSDGSFNAVIVSLLTSDSFMYRK</sequence>
<dbReference type="OrthoDB" id="221599at2"/>
<feature type="domain" description="Cytochrome C Planctomycete-type" evidence="5">
    <location>
        <begin position="38"/>
        <end position="84"/>
    </location>
</feature>
<name>A0A517YGG6_9BACT</name>
<dbReference type="InterPro" id="IPR011429">
    <property type="entry name" value="Cyt_c_Planctomycete-type"/>
</dbReference>
<feature type="chain" id="PRO_5022178141" description="Haem-binding domain-containing protein" evidence="1">
    <location>
        <begin position="25"/>
        <end position="823"/>
    </location>
</feature>
<feature type="domain" description="DUF1585" evidence="2">
    <location>
        <begin position="750"/>
        <end position="819"/>
    </location>
</feature>
<dbReference type="InterPro" id="IPR013042">
    <property type="entry name" value="DUF1592"/>
</dbReference>
<dbReference type="InterPro" id="IPR011478">
    <property type="entry name" value="DUF1585"/>
</dbReference>
<gene>
    <name evidence="6" type="ORF">ETAA8_44260</name>
</gene>
<dbReference type="KEGG" id="aagg:ETAA8_44260"/>
<feature type="signal peptide" evidence="1">
    <location>
        <begin position="1"/>
        <end position="24"/>
    </location>
</feature>
<evidence type="ECO:0008006" key="8">
    <source>
        <dbReference type="Google" id="ProtNLM"/>
    </source>
</evidence>
<evidence type="ECO:0000313" key="6">
    <source>
        <dbReference type="EMBL" id="QDU29318.1"/>
    </source>
</evidence>
<evidence type="ECO:0000259" key="4">
    <source>
        <dbReference type="Pfam" id="PF07631"/>
    </source>
</evidence>
<protein>
    <recommendedName>
        <fullName evidence="8">Haem-binding domain-containing protein</fullName>
    </recommendedName>
</protein>
<dbReference type="InterPro" id="IPR013039">
    <property type="entry name" value="DUF1588"/>
</dbReference>
<dbReference type="Pfam" id="PF07624">
    <property type="entry name" value="PSD2"/>
    <property type="match status" value="1"/>
</dbReference>
<organism evidence="6 7">
    <name type="scientific">Anatilimnocola aggregata</name>
    <dbReference type="NCBI Taxonomy" id="2528021"/>
    <lineage>
        <taxon>Bacteria</taxon>
        <taxon>Pseudomonadati</taxon>
        <taxon>Planctomycetota</taxon>
        <taxon>Planctomycetia</taxon>
        <taxon>Pirellulales</taxon>
        <taxon>Pirellulaceae</taxon>
        <taxon>Anatilimnocola</taxon>
    </lineage>
</organism>
<evidence type="ECO:0000259" key="2">
    <source>
        <dbReference type="Pfam" id="PF07624"/>
    </source>
</evidence>
<feature type="domain" description="DUF1588" evidence="3">
    <location>
        <begin position="611"/>
        <end position="707"/>
    </location>
</feature>
<evidence type="ECO:0000256" key="1">
    <source>
        <dbReference type="SAM" id="SignalP"/>
    </source>
</evidence>
<dbReference type="Pfam" id="PF07631">
    <property type="entry name" value="PSD4"/>
    <property type="match status" value="1"/>
</dbReference>
<feature type="domain" description="DUF1592" evidence="4">
    <location>
        <begin position="336"/>
        <end position="387"/>
    </location>
</feature>
<evidence type="ECO:0000259" key="3">
    <source>
        <dbReference type="Pfam" id="PF07627"/>
    </source>
</evidence>
<dbReference type="EMBL" id="CP036274">
    <property type="protein sequence ID" value="QDU29318.1"/>
    <property type="molecule type" value="Genomic_DNA"/>
</dbReference>
<reference evidence="6 7" key="1">
    <citation type="submission" date="2019-02" db="EMBL/GenBank/DDBJ databases">
        <title>Deep-cultivation of Planctomycetes and their phenomic and genomic characterization uncovers novel biology.</title>
        <authorList>
            <person name="Wiegand S."/>
            <person name="Jogler M."/>
            <person name="Boedeker C."/>
            <person name="Pinto D."/>
            <person name="Vollmers J."/>
            <person name="Rivas-Marin E."/>
            <person name="Kohn T."/>
            <person name="Peeters S.H."/>
            <person name="Heuer A."/>
            <person name="Rast P."/>
            <person name="Oberbeckmann S."/>
            <person name="Bunk B."/>
            <person name="Jeske O."/>
            <person name="Meyerdierks A."/>
            <person name="Storesund J.E."/>
            <person name="Kallscheuer N."/>
            <person name="Luecker S."/>
            <person name="Lage O.M."/>
            <person name="Pohl T."/>
            <person name="Merkel B.J."/>
            <person name="Hornburger P."/>
            <person name="Mueller R.-W."/>
            <person name="Bruemmer F."/>
            <person name="Labrenz M."/>
            <person name="Spormann A.M."/>
            <person name="Op den Camp H."/>
            <person name="Overmann J."/>
            <person name="Amann R."/>
            <person name="Jetten M.S.M."/>
            <person name="Mascher T."/>
            <person name="Medema M.H."/>
            <person name="Devos D.P."/>
            <person name="Kaster A.-K."/>
            <person name="Ovreas L."/>
            <person name="Rohde M."/>
            <person name="Galperin M.Y."/>
            <person name="Jogler C."/>
        </authorList>
    </citation>
    <scope>NUCLEOTIDE SEQUENCE [LARGE SCALE GENOMIC DNA]</scope>
    <source>
        <strain evidence="6 7">ETA_A8</strain>
    </source>
</reference>
<evidence type="ECO:0000313" key="7">
    <source>
        <dbReference type="Proteomes" id="UP000315017"/>
    </source>
</evidence>
<dbReference type="AlphaFoldDB" id="A0A517YGG6"/>
<evidence type="ECO:0000259" key="5">
    <source>
        <dbReference type="Pfam" id="PF07635"/>
    </source>
</evidence>
<proteinExistence type="predicted"/>
<dbReference type="Proteomes" id="UP000315017">
    <property type="component" value="Chromosome"/>
</dbReference>
<dbReference type="RefSeq" id="WP_145092959.1">
    <property type="nucleotide sequence ID" value="NZ_CP036274.1"/>
</dbReference>
<keyword evidence="7" id="KW-1185">Reference proteome</keyword>